<gene>
    <name evidence="11" type="ORF">PPSIR1_33194</name>
</gene>
<feature type="domain" description="Peptidase M13 C-terminal" evidence="9">
    <location>
        <begin position="497"/>
        <end position="695"/>
    </location>
</feature>
<keyword evidence="4" id="KW-0479">Metal-binding</keyword>
<evidence type="ECO:0000256" key="5">
    <source>
        <dbReference type="ARBA" id="ARBA00022801"/>
    </source>
</evidence>
<keyword evidence="12" id="KW-1185">Reference proteome</keyword>
<evidence type="ECO:0000313" key="11">
    <source>
        <dbReference type="EMBL" id="EDM78472.1"/>
    </source>
</evidence>
<evidence type="ECO:0000259" key="10">
    <source>
        <dbReference type="Pfam" id="PF05649"/>
    </source>
</evidence>
<dbReference type="eggNOG" id="COG3590">
    <property type="taxonomic scope" value="Bacteria"/>
</dbReference>
<dbReference type="AlphaFoldDB" id="A6G6J5"/>
<proteinExistence type="inferred from homology"/>
<dbReference type="EMBL" id="ABCS01000030">
    <property type="protein sequence ID" value="EDM78472.1"/>
    <property type="molecule type" value="Genomic_DNA"/>
</dbReference>
<comment type="cofactor">
    <cofactor evidence="1">
        <name>Zn(2+)</name>
        <dbReference type="ChEBI" id="CHEBI:29105"/>
    </cofactor>
</comment>
<dbReference type="InterPro" id="IPR000718">
    <property type="entry name" value="Peptidase_M13"/>
</dbReference>
<evidence type="ECO:0000256" key="4">
    <source>
        <dbReference type="ARBA" id="ARBA00022723"/>
    </source>
</evidence>
<accession>A6G6J5</accession>
<dbReference type="SUPFAM" id="SSF55486">
    <property type="entry name" value="Metalloproteases ('zincins'), catalytic domain"/>
    <property type="match status" value="1"/>
</dbReference>
<keyword evidence="7" id="KW-0482">Metalloprotease</keyword>
<keyword evidence="5" id="KW-0378">Hydrolase</keyword>
<dbReference type="InterPro" id="IPR018497">
    <property type="entry name" value="Peptidase_M13_C"/>
</dbReference>
<dbReference type="GO" id="GO:0016485">
    <property type="term" value="P:protein processing"/>
    <property type="evidence" value="ECO:0007669"/>
    <property type="project" value="TreeGrafter"/>
</dbReference>
<dbReference type="Pfam" id="PF01431">
    <property type="entry name" value="Peptidase_M13"/>
    <property type="match status" value="1"/>
</dbReference>
<dbReference type="Pfam" id="PF05649">
    <property type="entry name" value="Peptidase_M13_N"/>
    <property type="match status" value="1"/>
</dbReference>
<evidence type="ECO:0000313" key="12">
    <source>
        <dbReference type="Proteomes" id="UP000005801"/>
    </source>
</evidence>
<dbReference type="CDD" id="cd08662">
    <property type="entry name" value="M13"/>
    <property type="match status" value="1"/>
</dbReference>
<sequence>MQLRMNHSSRPFLAYRALPTILALAPALACQAPGGNAEAGNTSTPPTFSAEDLRATSPAGEEVLAQLDLSTTPCEDFYQFACGGWIENTPLPDDKPRWGRGFGELSQRNNEVLRSILEADKGRAGQYYAACMDVEAINAAGTKPLEPYLAKIDTLESLDAKGQEQLFALVGELDGTIGLGAFFSFGLSLDFENPDLQITDLGQGGTGLPDRSFYLDEGKKQQILPAYQAHVGRMLAFVGYTPEQAEAAAGRIVAFETELAKLHKPPEQMRDPKAVYNRWDRKGVEERSKLPWATYFKAVGAPDVDLINVSNPEFVEGLPTLMASADLETVKDYLRFNVISSLAGSLSDEVVQTNFMFVGALTGQKQLQPRWERCVGAANGAVGDLVSEQFIEQTFAGDSKDIAIDMIQRVEAAFEAGLGELEWMDDETRGAAVGKMEKIENKIGYPEKWRTYDGLSFSGSYFADTVAARTWGNGYSLAKIGKPVDEREWSWPASIVNAGYNPLQNQMLFPAGILQPPFFNRERPAALNFGAMGMVMGHELTHGFDDSGRKFDGDGVMREWWAPAVSERFDERTQCIVDTYSAIEVQPGTNVNGELTLGENIADFGGIKESYAAYNKWLGEGEGEAPAVDGFTNQQLFFLGFAQSWCTVSSPEIDVLLATVDPHSPPKTRVNVPLAHFPGFWEAFSCGEGSAMHPPADEVCEVW</sequence>
<evidence type="ECO:0000256" key="3">
    <source>
        <dbReference type="ARBA" id="ARBA00022670"/>
    </source>
</evidence>
<evidence type="ECO:0000256" key="6">
    <source>
        <dbReference type="ARBA" id="ARBA00022833"/>
    </source>
</evidence>
<name>A6G6J5_9BACT</name>
<dbReference type="STRING" id="391625.PPSIR1_33194"/>
<organism evidence="11 12">
    <name type="scientific">Plesiocystis pacifica SIR-1</name>
    <dbReference type="NCBI Taxonomy" id="391625"/>
    <lineage>
        <taxon>Bacteria</taxon>
        <taxon>Pseudomonadati</taxon>
        <taxon>Myxococcota</taxon>
        <taxon>Polyangia</taxon>
        <taxon>Nannocystales</taxon>
        <taxon>Nannocystaceae</taxon>
        <taxon>Plesiocystis</taxon>
    </lineage>
</organism>
<dbReference type="Gene3D" id="3.40.390.10">
    <property type="entry name" value="Collagenase (Catalytic Domain)"/>
    <property type="match status" value="1"/>
</dbReference>
<comment type="caution">
    <text evidence="11">The sequence shown here is derived from an EMBL/GenBank/DDBJ whole genome shotgun (WGS) entry which is preliminary data.</text>
</comment>
<dbReference type="InterPro" id="IPR042089">
    <property type="entry name" value="Peptidase_M13_dom_2"/>
</dbReference>
<evidence type="ECO:0000256" key="8">
    <source>
        <dbReference type="SAM" id="SignalP"/>
    </source>
</evidence>
<dbReference type="PANTHER" id="PTHR11733">
    <property type="entry name" value="ZINC METALLOPROTEASE FAMILY M13 NEPRILYSIN-RELATED"/>
    <property type="match status" value="1"/>
</dbReference>
<evidence type="ECO:0000256" key="2">
    <source>
        <dbReference type="ARBA" id="ARBA00007357"/>
    </source>
</evidence>
<feature type="signal peptide" evidence="8">
    <location>
        <begin position="1"/>
        <end position="29"/>
    </location>
</feature>
<dbReference type="Proteomes" id="UP000005801">
    <property type="component" value="Unassembled WGS sequence"/>
</dbReference>
<protein>
    <submittedName>
        <fullName evidence="11">Endothelin-converting enzyme 1</fullName>
    </submittedName>
</protein>
<comment type="similarity">
    <text evidence="2">Belongs to the peptidase M13 family.</text>
</comment>
<keyword evidence="8" id="KW-0732">Signal</keyword>
<keyword evidence="6" id="KW-0862">Zinc</keyword>
<dbReference type="PRINTS" id="PR00786">
    <property type="entry name" value="NEPRILYSIN"/>
</dbReference>
<evidence type="ECO:0000256" key="1">
    <source>
        <dbReference type="ARBA" id="ARBA00001947"/>
    </source>
</evidence>
<dbReference type="GO" id="GO:0004222">
    <property type="term" value="F:metalloendopeptidase activity"/>
    <property type="evidence" value="ECO:0007669"/>
    <property type="project" value="InterPro"/>
</dbReference>
<evidence type="ECO:0000259" key="9">
    <source>
        <dbReference type="Pfam" id="PF01431"/>
    </source>
</evidence>
<dbReference type="InterPro" id="IPR008753">
    <property type="entry name" value="Peptidase_M13_N"/>
</dbReference>
<feature type="domain" description="Peptidase M13 N-terminal" evidence="10">
    <location>
        <begin position="73"/>
        <end position="446"/>
    </location>
</feature>
<evidence type="ECO:0000256" key="7">
    <source>
        <dbReference type="ARBA" id="ARBA00023049"/>
    </source>
</evidence>
<dbReference type="GO" id="GO:0046872">
    <property type="term" value="F:metal ion binding"/>
    <property type="evidence" value="ECO:0007669"/>
    <property type="project" value="UniProtKB-KW"/>
</dbReference>
<dbReference type="OrthoDB" id="9775677at2"/>
<reference evidence="11 12" key="1">
    <citation type="submission" date="2007-06" db="EMBL/GenBank/DDBJ databases">
        <authorList>
            <person name="Shimkets L."/>
            <person name="Ferriera S."/>
            <person name="Johnson J."/>
            <person name="Kravitz S."/>
            <person name="Beeson K."/>
            <person name="Sutton G."/>
            <person name="Rogers Y.-H."/>
            <person name="Friedman R."/>
            <person name="Frazier M."/>
            <person name="Venter J.C."/>
        </authorList>
    </citation>
    <scope>NUCLEOTIDE SEQUENCE [LARGE SCALE GENOMIC DNA]</scope>
    <source>
        <strain evidence="11 12">SIR-1</strain>
    </source>
</reference>
<keyword evidence="3" id="KW-0645">Protease</keyword>
<dbReference type="PANTHER" id="PTHR11733:SF167">
    <property type="entry name" value="FI17812P1-RELATED"/>
    <property type="match status" value="1"/>
</dbReference>
<dbReference type="GO" id="GO:0005886">
    <property type="term" value="C:plasma membrane"/>
    <property type="evidence" value="ECO:0007669"/>
    <property type="project" value="TreeGrafter"/>
</dbReference>
<dbReference type="InterPro" id="IPR024079">
    <property type="entry name" value="MetalloPept_cat_dom_sf"/>
</dbReference>
<dbReference type="Gene3D" id="1.10.1380.10">
    <property type="entry name" value="Neutral endopeptidase , domain2"/>
    <property type="match status" value="1"/>
</dbReference>
<dbReference type="PROSITE" id="PS51885">
    <property type="entry name" value="NEPRILYSIN"/>
    <property type="match status" value="1"/>
</dbReference>
<feature type="chain" id="PRO_5002693715" evidence="8">
    <location>
        <begin position="30"/>
        <end position="703"/>
    </location>
</feature>